<dbReference type="Gene3D" id="2.130.10.110">
    <property type="entry name" value="Clathrin heavy-chain terminal domain"/>
    <property type="match status" value="1"/>
</dbReference>
<dbReference type="PANTHER" id="PTHR10292">
    <property type="entry name" value="CLATHRIN HEAVY CHAIN RELATED"/>
    <property type="match status" value="1"/>
</dbReference>
<sequence>MASLIPIRFQELFSLQKAGISQSNISFGFVTMESDKYIVVRETVGDSAQVAIINVANPTDILRKPISADSIMMHPTLRILALKLVKNLQIFDLEVKARIKAYNGTEDVKFWTWINTNTIGFVTETSVYHWMLNGDPTPTKVFDRHSTLQTTEIINYRSDADGKFLLLVGISSKVDGRIVGAMQLYSTERKVSQAIEGHAACFVQFKLEGNPQPSSLVCFSLRNASGGKLHIVEVSQTPTGNQPYQKKAIDVVYPNDAASDFPLSMQEILSKASSSYGILYMITKYGYVHIFDIETGFSIYTVRISTETIFITTEHTSTNGVLGINRAGQVLSVCLDETTIIPYVTQQLQNPDLALKLASRCNLSGAEELFVRKFNLLIGNGNYPEAAKVASTAPQNILRTPQTLQKFKVSVPQQGKGTYPLLIYFNALLEQGSLNKYESLELCGPVLIQGRKQLVEKWISENKLECSEELGDLVKQYDINLALSIYLRGSVPHKVVQCFAEMGQFDKIILYAKKANYEPDYLFQMRQVLRTHP</sequence>
<evidence type="ECO:0000313" key="3">
    <source>
        <dbReference type="Proteomes" id="UP000605970"/>
    </source>
</evidence>
<dbReference type="InterPro" id="IPR016024">
    <property type="entry name" value="ARM-type_fold"/>
</dbReference>
<dbReference type="Pfam" id="PF01394">
    <property type="entry name" value="Clathrin_propel"/>
    <property type="match status" value="2"/>
</dbReference>
<dbReference type="Pfam" id="PF09268">
    <property type="entry name" value="Clathrin-link"/>
    <property type="match status" value="1"/>
</dbReference>
<dbReference type="GO" id="GO:0045334">
    <property type="term" value="C:clathrin-coated endocytic vesicle"/>
    <property type="evidence" value="ECO:0007669"/>
    <property type="project" value="TreeGrafter"/>
</dbReference>
<dbReference type="Pfam" id="PF13838">
    <property type="entry name" value="Clathrin_H_link"/>
    <property type="match status" value="1"/>
</dbReference>
<dbReference type="SUPFAM" id="SSF50989">
    <property type="entry name" value="Clathrin heavy-chain terminal domain"/>
    <property type="match status" value="1"/>
</dbReference>
<feature type="domain" description="Clathrin heavy chain linker core motif" evidence="1">
    <location>
        <begin position="337"/>
        <end position="360"/>
    </location>
</feature>
<dbReference type="InterPro" id="IPR022365">
    <property type="entry name" value="Clathrin_H-chain_propeller_rpt"/>
</dbReference>
<keyword evidence="3" id="KW-1185">Reference proteome</keyword>
<evidence type="ECO:0000313" key="2">
    <source>
        <dbReference type="EMBL" id="KAF7630916.1"/>
    </source>
</evidence>
<dbReference type="InterPro" id="IPR016025">
    <property type="entry name" value="Clathrin_H-chain_N"/>
</dbReference>
<dbReference type="GO" id="GO:0071439">
    <property type="term" value="C:clathrin complex"/>
    <property type="evidence" value="ECO:0007669"/>
    <property type="project" value="TreeGrafter"/>
</dbReference>
<gene>
    <name evidence="2" type="ORF">Mgra_00008835</name>
</gene>
<dbReference type="AlphaFoldDB" id="A0A8S9ZEN5"/>
<dbReference type="PANTHER" id="PTHR10292:SF1">
    <property type="entry name" value="CLATHRIN HEAVY CHAIN"/>
    <property type="match status" value="1"/>
</dbReference>
<evidence type="ECO:0000259" key="1">
    <source>
        <dbReference type="Pfam" id="PF09268"/>
    </source>
</evidence>
<dbReference type="GO" id="GO:0006898">
    <property type="term" value="P:receptor-mediated endocytosis"/>
    <property type="evidence" value="ECO:0007669"/>
    <property type="project" value="TreeGrafter"/>
</dbReference>
<dbReference type="InterPro" id="IPR015348">
    <property type="entry name" value="Clathrin_H-chain_linker_core"/>
</dbReference>
<dbReference type="GO" id="GO:0032051">
    <property type="term" value="F:clathrin light chain binding"/>
    <property type="evidence" value="ECO:0007669"/>
    <property type="project" value="TreeGrafter"/>
</dbReference>
<dbReference type="EMBL" id="JABEBT010000125">
    <property type="protein sequence ID" value="KAF7630916.1"/>
    <property type="molecule type" value="Genomic_DNA"/>
</dbReference>
<dbReference type="OrthoDB" id="5808703at2759"/>
<comment type="caution">
    <text evidence="2">The sequence shown here is derived from an EMBL/GenBank/DDBJ whole genome shotgun (WGS) entry which is preliminary data.</text>
</comment>
<protein>
    <submittedName>
        <fullName evidence="2">Clathrin heavy chain</fullName>
    </submittedName>
</protein>
<dbReference type="SUPFAM" id="SSF48371">
    <property type="entry name" value="ARM repeat"/>
    <property type="match status" value="1"/>
</dbReference>
<dbReference type="GO" id="GO:0005198">
    <property type="term" value="F:structural molecule activity"/>
    <property type="evidence" value="ECO:0007669"/>
    <property type="project" value="InterPro"/>
</dbReference>
<dbReference type="Proteomes" id="UP000605970">
    <property type="component" value="Unassembled WGS sequence"/>
</dbReference>
<proteinExistence type="predicted"/>
<dbReference type="GO" id="GO:0030130">
    <property type="term" value="C:clathrin coat of trans-Golgi network vesicle"/>
    <property type="evidence" value="ECO:0007669"/>
    <property type="project" value="InterPro"/>
</dbReference>
<organism evidence="2 3">
    <name type="scientific">Meloidogyne graminicola</name>
    <dbReference type="NCBI Taxonomy" id="189291"/>
    <lineage>
        <taxon>Eukaryota</taxon>
        <taxon>Metazoa</taxon>
        <taxon>Ecdysozoa</taxon>
        <taxon>Nematoda</taxon>
        <taxon>Chromadorea</taxon>
        <taxon>Rhabditida</taxon>
        <taxon>Tylenchina</taxon>
        <taxon>Tylenchomorpha</taxon>
        <taxon>Tylenchoidea</taxon>
        <taxon>Meloidogynidae</taxon>
        <taxon>Meloidogyninae</taxon>
        <taxon>Meloidogyne</taxon>
    </lineage>
</organism>
<dbReference type="GO" id="GO:0030132">
    <property type="term" value="C:clathrin coat of coated pit"/>
    <property type="evidence" value="ECO:0007669"/>
    <property type="project" value="InterPro"/>
</dbReference>
<dbReference type="GO" id="GO:0006886">
    <property type="term" value="P:intracellular protein transport"/>
    <property type="evidence" value="ECO:0007669"/>
    <property type="project" value="InterPro"/>
</dbReference>
<dbReference type="GO" id="GO:0005938">
    <property type="term" value="C:cell cortex"/>
    <property type="evidence" value="ECO:0007669"/>
    <property type="project" value="TreeGrafter"/>
</dbReference>
<name>A0A8S9ZEN5_9BILA</name>
<dbReference type="FunFam" id="2.130.10.110:FF:000003">
    <property type="entry name" value="Clathrin heavy chain"/>
    <property type="match status" value="1"/>
</dbReference>
<reference evidence="2" key="1">
    <citation type="journal article" date="2020" name="Ecol. Evol.">
        <title>Genome structure and content of the rice root-knot nematode (Meloidogyne graminicola).</title>
        <authorList>
            <person name="Phan N.T."/>
            <person name="Danchin E.G.J."/>
            <person name="Klopp C."/>
            <person name="Perfus-Barbeoch L."/>
            <person name="Kozlowski D.K."/>
            <person name="Koutsovoulos G.D."/>
            <person name="Lopez-Roques C."/>
            <person name="Bouchez O."/>
            <person name="Zahm M."/>
            <person name="Besnard G."/>
            <person name="Bellafiore S."/>
        </authorList>
    </citation>
    <scope>NUCLEOTIDE SEQUENCE</scope>
    <source>
        <strain evidence="2">VN-18</strain>
    </source>
</reference>
<accession>A0A8S9ZEN5</accession>